<dbReference type="EMBL" id="JAMZEE010000066">
    <property type="protein sequence ID" value="MCR6509880.1"/>
    <property type="molecule type" value="Genomic_DNA"/>
</dbReference>
<evidence type="ECO:0000313" key="2">
    <source>
        <dbReference type="EMBL" id="MCR6509880.1"/>
    </source>
</evidence>
<dbReference type="AlphaFoldDB" id="A0A9X2SYD7"/>
<comment type="caution">
    <text evidence="2">The sequence shown here is derived from an EMBL/GenBank/DDBJ whole genome shotgun (WGS) entry which is preliminary data.</text>
</comment>
<dbReference type="Pfam" id="PF12728">
    <property type="entry name" value="HTH_17"/>
    <property type="match status" value="1"/>
</dbReference>
<dbReference type="RefSeq" id="WP_257941376.1">
    <property type="nucleotide sequence ID" value="NZ_JAMZEE010000066.1"/>
</dbReference>
<dbReference type="InterPro" id="IPR009061">
    <property type="entry name" value="DNA-bd_dom_put_sf"/>
</dbReference>
<dbReference type="PANTHER" id="PTHR34585:SF22">
    <property type="entry name" value="HELIX-TURN-HELIX DOMAIN-CONTAINING PROTEIN"/>
    <property type="match status" value="1"/>
</dbReference>
<dbReference type="Proteomes" id="UP001143810">
    <property type="component" value="Unassembled WGS sequence"/>
</dbReference>
<name>A0A9X2SYD7_9BACE</name>
<proteinExistence type="predicted"/>
<evidence type="ECO:0000313" key="3">
    <source>
        <dbReference type="Proteomes" id="UP001143810"/>
    </source>
</evidence>
<gene>
    <name evidence="2" type="ORF">M1B78_17425</name>
</gene>
<protein>
    <submittedName>
        <fullName evidence="2">Helix-turn-helix domain-containing protein</fullName>
    </submittedName>
</protein>
<sequence length="79" mass="9231">MKKRLIERNALQAAECLTEMEDKEYLRSTDVTRIFSISNSTLKLMRARGELPCYRLGKTYLYKKEEIEACLVKLIAGRE</sequence>
<organism evidence="2 3">
    <name type="scientific">Bacteroides muris</name>
    <name type="common">ex Fokt et al. 2023</name>
    <dbReference type="NCBI Taxonomy" id="2937417"/>
    <lineage>
        <taxon>Bacteria</taxon>
        <taxon>Pseudomonadati</taxon>
        <taxon>Bacteroidota</taxon>
        <taxon>Bacteroidia</taxon>
        <taxon>Bacteroidales</taxon>
        <taxon>Bacteroidaceae</taxon>
        <taxon>Bacteroides</taxon>
    </lineage>
</organism>
<dbReference type="SUPFAM" id="SSF46955">
    <property type="entry name" value="Putative DNA-binding domain"/>
    <property type="match status" value="1"/>
</dbReference>
<feature type="domain" description="Helix-turn-helix" evidence="1">
    <location>
        <begin position="25"/>
        <end position="69"/>
    </location>
</feature>
<reference evidence="2" key="1">
    <citation type="journal article" date="2022" name="Arch. Microbiol.">
        <title>Bacteroides muris sp. nov. isolated from the cecum of wild-derived house mice.</title>
        <authorList>
            <person name="Fokt H."/>
            <person name="Unni R."/>
            <person name="Repnik U."/>
            <person name="Schmitz R.A."/>
            <person name="Bramkamp M."/>
            <person name="Baines J.F."/>
            <person name="Unterweger D."/>
        </authorList>
    </citation>
    <scope>NUCLEOTIDE SEQUENCE</scope>
    <source>
        <strain evidence="2">KH569_7</strain>
    </source>
</reference>
<dbReference type="InterPro" id="IPR041657">
    <property type="entry name" value="HTH_17"/>
</dbReference>
<dbReference type="PANTHER" id="PTHR34585">
    <property type="match status" value="1"/>
</dbReference>
<reference evidence="2" key="2">
    <citation type="submission" date="2022-04" db="EMBL/GenBank/DDBJ databases">
        <authorList>
            <person name="Fokt H."/>
            <person name="Baines J."/>
        </authorList>
    </citation>
    <scope>NUCLEOTIDE SEQUENCE</scope>
    <source>
        <strain evidence="2">KH569_7</strain>
    </source>
</reference>
<evidence type="ECO:0000259" key="1">
    <source>
        <dbReference type="Pfam" id="PF12728"/>
    </source>
</evidence>
<accession>A0A9X2SYD7</accession>